<keyword evidence="5" id="KW-1185">Reference proteome</keyword>
<evidence type="ECO:0000313" key="5">
    <source>
        <dbReference type="Proteomes" id="UP000726136"/>
    </source>
</evidence>
<protein>
    <submittedName>
        <fullName evidence="1">Uncharacterized protein</fullName>
    </submittedName>
</protein>
<dbReference type="Proteomes" id="UP000786185">
    <property type="component" value="Unassembled WGS sequence"/>
</dbReference>
<dbReference type="EMBL" id="SCLC01001073">
    <property type="protein sequence ID" value="MBF4437557.1"/>
    <property type="molecule type" value="Genomic_DNA"/>
</dbReference>
<reference evidence="2 5" key="2">
    <citation type="journal article" date="2021" name="PeerJ">
        <title>Analysis of 44 Vibrio anguillarum genomes reveals high genetic diversity.</title>
        <authorList>
            <person name="Hansen M.J."/>
            <person name="Dalsgaard I."/>
        </authorList>
    </citation>
    <scope>NUCLEOTIDE SEQUENCE [LARGE SCALE GENOMIC DNA]</scope>
    <source>
        <strain evidence="2 5">040915-1/1B</strain>
        <strain evidence="3">850617-1/1</strain>
    </source>
</reference>
<dbReference type="RefSeq" id="WP_116285194.1">
    <property type="nucleotide sequence ID" value="NZ_CP034672.1"/>
</dbReference>
<reference evidence="1 4" key="1">
    <citation type="submission" date="2018-12" db="EMBL/GenBank/DDBJ databases">
        <title>Characterization and Draft Genome of Vibrio anguillarum J360 Marine Pathogen Isolated from an Outbreak in Lumpfish (Cyclopterus lumpus).</title>
        <authorList>
            <person name="Vasquez J.I."/>
            <person name="Cao T."/>
            <person name="Chakraborty S."/>
            <person name="Gnanagobal H."/>
            <person name="Wescot J."/>
            <person name="Boyce D."/>
            <person name="Santander J."/>
        </authorList>
    </citation>
    <scope>NUCLEOTIDE SEQUENCE [LARGE SCALE GENOMIC DNA]</scope>
    <source>
        <strain evidence="1 4">J360</strain>
    </source>
</reference>
<sequence length="91" mass="10534">MFLQKSKSGTGKFFVTSPLSELEHANRFNTTPDVIRSLRYKAPTERKLCRNGRDFAEYYHFLRESTLETIELARKAAPEIIDPHGDVADFR</sequence>
<gene>
    <name evidence="1" type="ORF">DYL72_15790</name>
    <name evidence="2" type="ORF">EAY46_15590</name>
    <name evidence="3" type="ORF">ERJ77_24340</name>
</gene>
<accession>A0A7U6FS99</accession>
<dbReference type="EMBL" id="CP034672">
    <property type="protein sequence ID" value="AZS26366.1"/>
    <property type="molecule type" value="Genomic_DNA"/>
</dbReference>
<evidence type="ECO:0000313" key="2">
    <source>
        <dbReference type="EMBL" id="MBF4374492.1"/>
    </source>
</evidence>
<dbReference type="Proteomes" id="UP000726136">
    <property type="component" value="Unassembled WGS sequence"/>
</dbReference>
<evidence type="ECO:0000313" key="1">
    <source>
        <dbReference type="EMBL" id="AZS26366.1"/>
    </source>
</evidence>
<dbReference type="AlphaFoldDB" id="A0A7U6FS99"/>
<dbReference type="EMBL" id="RDPI01000019">
    <property type="protein sequence ID" value="MBF4374492.1"/>
    <property type="molecule type" value="Genomic_DNA"/>
</dbReference>
<organism evidence="1 4">
    <name type="scientific">Vibrio anguillarum</name>
    <name type="common">Listonella anguillarum</name>
    <dbReference type="NCBI Taxonomy" id="55601"/>
    <lineage>
        <taxon>Bacteria</taxon>
        <taxon>Pseudomonadati</taxon>
        <taxon>Pseudomonadota</taxon>
        <taxon>Gammaproteobacteria</taxon>
        <taxon>Vibrionales</taxon>
        <taxon>Vibrionaceae</taxon>
        <taxon>Vibrio</taxon>
    </lineage>
</organism>
<proteinExistence type="predicted"/>
<evidence type="ECO:0000313" key="3">
    <source>
        <dbReference type="EMBL" id="MBF4437557.1"/>
    </source>
</evidence>
<evidence type="ECO:0000313" key="4">
    <source>
        <dbReference type="Proteomes" id="UP000256923"/>
    </source>
</evidence>
<dbReference type="Proteomes" id="UP000256923">
    <property type="component" value="Chromosome 1"/>
</dbReference>
<name>A0A7U6FS99_VIBAN</name>